<dbReference type="EMBL" id="FQYV01000005">
    <property type="protein sequence ID" value="SHI74692.1"/>
    <property type="molecule type" value="Genomic_DNA"/>
</dbReference>
<dbReference type="STRING" id="797419.SAMN05216556_106110"/>
<evidence type="ECO:0000256" key="2">
    <source>
        <dbReference type="SAM" id="Phobius"/>
    </source>
</evidence>
<keyword evidence="4" id="KW-1185">Reference proteome</keyword>
<feature type="region of interest" description="Disordered" evidence="1">
    <location>
        <begin position="156"/>
        <end position="180"/>
    </location>
</feature>
<protein>
    <recommendedName>
        <fullName evidence="5">Outer membrane protein beta-barrel domain-containing protein</fullName>
    </recommendedName>
</protein>
<evidence type="ECO:0000313" key="3">
    <source>
        <dbReference type="EMBL" id="SHI74692.1"/>
    </source>
</evidence>
<feature type="transmembrane region" description="Helical" evidence="2">
    <location>
        <begin position="46"/>
        <end position="68"/>
    </location>
</feature>
<organism evidence="3 4">
    <name type="scientific">Aequorivita viscosa</name>
    <dbReference type="NCBI Taxonomy" id="797419"/>
    <lineage>
        <taxon>Bacteria</taxon>
        <taxon>Pseudomonadati</taxon>
        <taxon>Bacteroidota</taxon>
        <taxon>Flavobacteriia</taxon>
        <taxon>Flavobacteriales</taxon>
        <taxon>Flavobacteriaceae</taxon>
        <taxon>Aequorivita</taxon>
    </lineage>
</organism>
<reference evidence="4" key="1">
    <citation type="submission" date="2016-11" db="EMBL/GenBank/DDBJ databases">
        <authorList>
            <person name="Varghese N."/>
            <person name="Submissions S."/>
        </authorList>
    </citation>
    <scope>NUCLEOTIDE SEQUENCE [LARGE SCALE GENOMIC DNA]</scope>
    <source>
        <strain evidence="4">DSM 26349</strain>
    </source>
</reference>
<name>A0A1M6DNB9_9FLAO</name>
<keyword evidence="2" id="KW-0472">Membrane</keyword>
<accession>A0A1M6DNB9</accession>
<keyword evidence="2" id="KW-1133">Transmembrane helix</keyword>
<dbReference type="Proteomes" id="UP000184172">
    <property type="component" value="Unassembled WGS sequence"/>
</dbReference>
<evidence type="ECO:0000256" key="1">
    <source>
        <dbReference type="SAM" id="MobiDB-lite"/>
    </source>
</evidence>
<gene>
    <name evidence="3" type="ORF">SAMN04487908_10562</name>
</gene>
<feature type="compositionally biased region" description="Basic and acidic residues" evidence="1">
    <location>
        <begin position="169"/>
        <end position="180"/>
    </location>
</feature>
<feature type="compositionally biased region" description="Polar residues" evidence="1">
    <location>
        <begin position="156"/>
        <end position="168"/>
    </location>
</feature>
<proteinExistence type="predicted"/>
<dbReference type="RefSeq" id="WP_073215771.1">
    <property type="nucleotide sequence ID" value="NZ_FNNS01000006.1"/>
</dbReference>
<dbReference type="OrthoDB" id="1113942at2"/>
<evidence type="ECO:0008006" key="5">
    <source>
        <dbReference type="Google" id="ProtNLM"/>
    </source>
</evidence>
<evidence type="ECO:0000313" key="4">
    <source>
        <dbReference type="Proteomes" id="UP000184172"/>
    </source>
</evidence>
<keyword evidence="2" id="KW-0812">Transmembrane</keyword>
<dbReference type="AlphaFoldDB" id="A0A1M6DNB9"/>
<sequence>MKDKKNIDKLFDDSFKNFEATPSPRVWENIQTELNKEKKERKVIPLWIKYGGIAALLALLLTVGNWVFNPLDSLPNAITNKTIVDSVEGTQTNTEFVDPEQSEIEVATENTNTENIQNTSAQEIIAAKDKVSNDKDNQQSVENSVKTVIASNVVEANTSGKKTNQRSNINKEKQPKSGAEKRLAILETTTDLPSNNIKPDNYKNPQEEKRIIKKNDKIVSEEFGDRIVITENSENPGEKQIDSETILEANNKKSILDAIAEKKEADNNLIEIEKQKPEHRWNVTPNIAPVYYSSFGSGSSIDPDFANNPQKGDVNMSYGLQVSYALSKRLSVRSGVNNVDLSYSTSDIVIGTGPVSKALSSVDYGGKQVVVTAINRSSLNSSGYPSNGFGDISLKSTSGDARLIQSINYYEVPVELKYAVLDSKFGLNIIGGVSTLFLGNNEISVKSDNFSSVLGAANNLANVSFSTNVGLGLDYKLSKKFIFNIEPMFKYQLNPYTDSSVNYKPYYLGVYSGLSFKF</sequence>